<dbReference type="VEuPathDB" id="FungiDB:BO97DRAFT_461876"/>
<sequence length="142" mass="15469">MSTSTDTRSACASGGGGGQDPGRGGGGGKQPPADKVEPLRGKALHAARPTCEHCGGRGHVKAQCKKHEASLRRIQQPRHKKPSETRRKERRAQEARRRELEERVADLDLGVKGSWASDVEEEDSSAVFSGDGQKSEKEEWER</sequence>
<evidence type="ECO:0000313" key="2">
    <source>
        <dbReference type="EMBL" id="RAL08199.1"/>
    </source>
</evidence>
<name>A0A395HL43_ASPHC</name>
<gene>
    <name evidence="2" type="ORF">BO97DRAFT_461876</name>
</gene>
<feature type="compositionally biased region" description="Basic and acidic residues" evidence="1">
    <location>
        <begin position="133"/>
        <end position="142"/>
    </location>
</feature>
<organism evidence="2 3">
    <name type="scientific">Aspergillus homomorphus (strain CBS 101889)</name>
    <dbReference type="NCBI Taxonomy" id="1450537"/>
    <lineage>
        <taxon>Eukaryota</taxon>
        <taxon>Fungi</taxon>
        <taxon>Dikarya</taxon>
        <taxon>Ascomycota</taxon>
        <taxon>Pezizomycotina</taxon>
        <taxon>Eurotiomycetes</taxon>
        <taxon>Eurotiomycetidae</taxon>
        <taxon>Eurotiales</taxon>
        <taxon>Aspergillaceae</taxon>
        <taxon>Aspergillus</taxon>
        <taxon>Aspergillus subgen. Circumdati</taxon>
    </lineage>
</organism>
<accession>A0A395HL43</accession>
<dbReference type="GeneID" id="37203675"/>
<keyword evidence="3" id="KW-1185">Reference proteome</keyword>
<dbReference type="EMBL" id="KZ824318">
    <property type="protein sequence ID" value="RAL08199.1"/>
    <property type="molecule type" value="Genomic_DNA"/>
</dbReference>
<dbReference type="Proteomes" id="UP000248961">
    <property type="component" value="Unassembled WGS sequence"/>
</dbReference>
<feature type="region of interest" description="Disordered" evidence="1">
    <location>
        <begin position="1"/>
        <end position="142"/>
    </location>
</feature>
<protein>
    <submittedName>
        <fullName evidence="2">Uncharacterized protein</fullName>
    </submittedName>
</protein>
<evidence type="ECO:0000256" key="1">
    <source>
        <dbReference type="SAM" id="MobiDB-lite"/>
    </source>
</evidence>
<feature type="compositionally biased region" description="Gly residues" evidence="1">
    <location>
        <begin position="13"/>
        <end position="29"/>
    </location>
</feature>
<evidence type="ECO:0000313" key="3">
    <source>
        <dbReference type="Proteomes" id="UP000248961"/>
    </source>
</evidence>
<proteinExistence type="predicted"/>
<feature type="compositionally biased region" description="Polar residues" evidence="1">
    <location>
        <begin position="1"/>
        <end position="10"/>
    </location>
</feature>
<reference evidence="2 3" key="1">
    <citation type="submission" date="2018-02" db="EMBL/GenBank/DDBJ databases">
        <title>The genomes of Aspergillus section Nigri reveals drivers in fungal speciation.</title>
        <authorList>
            <consortium name="DOE Joint Genome Institute"/>
            <person name="Vesth T.C."/>
            <person name="Nybo J."/>
            <person name="Theobald S."/>
            <person name="Brandl J."/>
            <person name="Frisvad J.C."/>
            <person name="Nielsen K.F."/>
            <person name="Lyhne E.K."/>
            <person name="Kogle M.E."/>
            <person name="Kuo A."/>
            <person name="Riley R."/>
            <person name="Clum A."/>
            <person name="Nolan M."/>
            <person name="Lipzen A."/>
            <person name="Salamov A."/>
            <person name="Henrissat B."/>
            <person name="Wiebenga A."/>
            <person name="De vries R.P."/>
            <person name="Grigoriev I.V."/>
            <person name="Mortensen U.H."/>
            <person name="Andersen M.R."/>
            <person name="Baker S.E."/>
        </authorList>
    </citation>
    <scope>NUCLEOTIDE SEQUENCE [LARGE SCALE GENOMIC DNA]</scope>
    <source>
        <strain evidence="2 3">CBS 101889</strain>
    </source>
</reference>
<dbReference type="AlphaFoldDB" id="A0A395HL43"/>
<dbReference type="RefSeq" id="XP_025547353.1">
    <property type="nucleotide sequence ID" value="XM_025699386.1"/>
</dbReference>
<feature type="compositionally biased region" description="Basic and acidic residues" evidence="1">
    <location>
        <begin position="82"/>
        <end position="106"/>
    </location>
</feature>